<gene>
    <name evidence="6" type="ORF">K8I29_04305</name>
</gene>
<comment type="similarity">
    <text evidence="1">Belongs to the arginase family. Agmatinase subfamily.</text>
</comment>
<protein>
    <submittedName>
        <fullName evidence="6">Agmatinase family protein</fullName>
    </submittedName>
</protein>
<dbReference type="Pfam" id="PF00491">
    <property type="entry name" value="Arginase"/>
    <property type="match status" value="1"/>
</dbReference>
<dbReference type="Gene3D" id="3.40.800.10">
    <property type="entry name" value="Ureohydrolase domain"/>
    <property type="match status" value="1"/>
</dbReference>
<reference evidence="6" key="1">
    <citation type="journal article" date="2021" name="bioRxiv">
        <title>Unraveling nitrogen, sulfur and carbon metabolic pathways and microbial community transcriptional responses to substrate deprivation and toxicity stresses in a bioreactor mimicking anoxic brackish coastal sediment conditions.</title>
        <authorList>
            <person name="Martins P.D."/>
            <person name="Echeveste M.J."/>
            <person name="Arshad A."/>
            <person name="Kurth J."/>
            <person name="Ouboter H."/>
            <person name="Jetten M.S.M."/>
            <person name="Welte C.U."/>
        </authorList>
    </citation>
    <scope>NUCLEOTIDE SEQUENCE</scope>
    <source>
        <strain evidence="6">MAG_39</strain>
    </source>
</reference>
<sequence length="414" mass="45755">MAKERQGRQEGKIRVDGEAVDTSQLEGEKSKEYEKELTQKKFKEELQRAHMFGLDPAESIEDKELASTFARGEMPHFAGINTFLKTPYLEDIRKISDHEVAIIGCPLDTGTTYRPGPRFGPEGMRRISGLYTPFYYELGIDLREQLDIVDVGDIFITPANIEKAFDQITKAVEYVRVQGTFPVILGGDHSIGFPTSRGIMNAFGKKIGVIHFDRHIDTQAKDLDERMHTTPWYWASHEKHFDMGNLVQIGIGGWQVPRPGVEEGRKGNSLVLTVGDVERLGIDKAVEMALEVAWSGGVEGIYLSFDIDSIDPAFAPATGWPEPGGFTSREALALVRGISREGLLGMEIVEVSPPFDISDITSLMGVRLICDVLAEHVRLGHLGKTRKGEPQTERARKAEEKSAAKSQMAPSGGG</sequence>
<name>A0A953J4I0_9BACT</name>
<dbReference type="GO" id="GO:0033389">
    <property type="term" value="P:putrescine biosynthetic process from arginine, via agmatine"/>
    <property type="evidence" value="ECO:0007669"/>
    <property type="project" value="TreeGrafter"/>
</dbReference>
<reference evidence="6" key="2">
    <citation type="submission" date="2021-08" db="EMBL/GenBank/DDBJ databases">
        <authorList>
            <person name="Dalcin Martins P."/>
        </authorList>
    </citation>
    <scope>NUCLEOTIDE SEQUENCE</scope>
    <source>
        <strain evidence="6">MAG_39</strain>
    </source>
</reference>
<organism evidence="6 7">
    <name type="scientific">Candidatus Nitrobium versatile</name>
    <dbReference type="NCBI Taxonomy" id="2884831"/>
    <lineage>
        <taxon>Bacteria</taxon>
        <taxon>Pseudomonadati</taxon>
        <taxon>Nitrospirota</taxon>
        <taxon>Nitrospiria</taxon>
        <taxon>Nitrospirales</taxon>
        <taxon>Nitrospiraceae</taxon>
        <taxon>Candidatus Nitrobium</taxon>
    </lineage>
</organism>
<feature type="region of interest" description="Disordered" evidence="5">
    <location>
        <begin position="383"/>
        <end position="414"/>
    </location>
</feature>
<dbReference type="GO" id="GO:0008783">
    <property type="term" value="F:agmatinase activity"/>
    <property type="evidence" value="ECO:0007669"/>
    <property type="project" value="TreeGrafter"/>
</dbReference>
<dbReference type="PRINTS" id="PR00116">
    <property type="entry name" value="ARGINASE"/>
</dbReference>
<feature type="compositionally biased region" description="Basic and acidic residues" evidence="5">
    <location>
        <begin position="1"/>
        <end position="17"/>
    </location>
</feature>
<dbReference type="InterPro" id="IPR023696">
    <property type="entry name" value="Ureohydrolase_dom_sf"/>
</dbReference>
<dbReference type="PROSITE" id="PS51409">
    <property type="entry name" value="ARGINASE_2"/>
    <property type="match status" value="1"/>
</dbReference>
<dbReference type="PANTHER" id="PTHR11358">
    <property type="entry name" value="ARGINASE/AGMATINASE"/>
    <property type="match status" value="1"/>
</dbReference>
<accession>A0A953J4I0</accession>
<dbReference type="InterPro" id="IPR020855">
    <property type="entry name" value="Ureohydrolase_Mn_BS"/>
</dbReference>
<evidence type="ECO:0000313" key="6">
    <source>
        <dbReference type="EMBL" id="MBZ0155423.1"/>
    </source>
</evidence>
<proteinExistence type="inferred from homology"/>
<feature type="compositionally biased region" description="Basic and acidic residues" evidence="5">
    <location>
        <begin position="386"/>
        <end position="403"/>
    </location>
</feature>
<dbReference type="AlphaFoldDB" id="A0A953J4I0"/>
<dbReference type="Proteomes" id="UP000705867">
    <property type="component" value="Unassembled WGS sequence"/>
</dbReference>
<dbReference type="EMBL" id="JAIOIV010000032">
    <property type="protein sequence ID" value="MBZ0155423.1"/>
    <property type="molecule type" value="Genomic_DNA"/>
</dbReference>
<evidence type="ECO:0000256" key="3">
    <source>
        <dbReference type="ARBA" id="ARBA00022801"/>
    </source>
</evidence>
<dbReference type="CDD" id="cd09990">
    <property type="entry name" value="Agmatinase-like"/>
    <property type="match status" value="1"/>
</dbReference>
<dbReference type="PANTHER" id="PTHR11358:SF26">
    <property type="entry name" value="GUANIDINO ACID HYDROLASE, MITOCHONDRIAL"/>
    <property type="match status" value="1"/>
</dbReference>
<evidence type="ECO:0000256" key="1">
    <source>
        <dbReference type="ARBA" id="ARBA00009227"/>
    </source>
</evidence>
<evidence type="ECO:0000313" key="7">
    <source>
        <dbReference type="Proteomes" id="UP000705867"/>
    </source>
</evidence>
<comment type="caution">
    <text evidence="6">The sequence shown here is derived from an EMBL/GenBank/DDBJ whole genome shotgun (WGS) entry which is preliminary data.</text>
</comment>
<dbReference type="InterPro" id="IPR006035">
    <property type="entry name" value="Ureohydrolase"/>
</dbReference>
<evidence type="ECO:0000256" key="5">
    <source>
        <dbReference type="SAM" id="MobiDB-lite"/>
    </source>
</evidence>
<evidence type="ECO:0000256" key="2">
    <source>
        <dbReference type="ARBA" id="ARBA00022723"/>
    </source>
</evidence>
<keyword evidence="3 4" id="KW-0378">Hydrolase</keyword>
<evidence type="ECO:0000256" key="4">
    <source>
        <dbReference type="RuleBase" id="RU003684"/>
    </source>
</evidence>
<keyword evidence="2" id="KW-0479">Metal-binding</keyword>
<dbReference type="SUPFAM" id="SSF52768">
    <property type="entry name" value="Arginase/deacetylase"/>
    <property type="match status" value="1"/>
</dbReference>
<dbReference type="PROSITE" id="PS01053">
    <property type="entry name" value="ARGINASE_1"/>
    <property type="match status" value="1"/>
</dbReference>
<dbReference type="GO" id="GO:0046872">
    <property type="term" value="F:metal ion binding"/>
    <property type="evidence" value="ECO:0007669"/>
    <property type="project" value="UniProtKB-KW"/>
</dbReference>
<feature type="region of interest" description="Disordered" evidence="5">
    <location>
        <begin position="1"/>
        <end position="33"/>
    </location>
</feature>